<comment type="caution">
    <text evidence="1">The sequence shown here is derived from an EMBL/GenBank/DDBJ whole genome shotgun (WGS) entry which is preliminary data.</text>
</comment>
<accession>A0A919SPZ5</accession>
<dbReference type="EMBL" id="BOQP01000025">
    <property type="protein sequence ID" value="GIM75779.1"/>
    <property type="molecule type" value="Genomic_DNA"/>
</dbReference>
<sequence length="42" mass="4779">MVYLDAESDDSIWSATCFVIRKGYRRHGVITSLAEAAVVYER</sequence>
<evidence type="ECO:0000313" key="1">
    <source>
        <dbReference type="EMBL" id="GIM75779.1"/>
    </source>
</evidence>
<gene>
    <name evidence="1" type="ORF">Aco04nite_47040</name>
</gene>
<name>A0A919SPZ5_9ACTN</name>
<dbReference type="AlphaFoldDB" id="A0A919SPZ5"/>
<dbReference type="Proteomes" id="UP000680865">
    <property type="component" value="Unassembled WGS sequence"/>
</dbReference>
<keyword evidence="2" id="KW-1185">Reference proteome</keyword>
<reference evidence="1" key="1">
    <citation type="submission" date="2021-03" db="EMBL/GenBank/DDBJ databases">
        <title>Whole genome shotgun sequence of Actinoplanes consettensis NBRC 14913.</title>
        <authorList>
            <person name="Komaki H."/>
            <person name="Tamura T."/>
        </authorList>
    </citation>
    <scope>NUCLEOTIDE SEQUENCE</scope>
    <source>
        <strain evidence="1">NBRC 14913</strain>
    </source>
</reference>
<protein>
    <submittedName>
        <fullName evidence="1">Uncharacterized protein</fullName>
    </submittedName>
</protein>
<evidence type="ECO:0000313" key="2">
    <source>
        <dbReference type="Proteomes" id="UP000680865"/>
    </source>
</evidence>
<organism evidence="1 2">
    <name type="scientific">Winogradskya consettensis</name>
    <dbReference type="NCBI Taxonomy" id="113560"/>
    <lineage>
        <taxon>Bacteria</taxon>
        <taxon>Bacillati</taxon>
        <taxon>Actinomycetota</taxon>
        <taxon>Actinomycetes</taxon>
        <taxon>Micromonosporales</taxon>
        <taxon>Micromonosporaceae</taxon>
        <taxon>Winogradskya</taxon>
    </lineage>
</organism>
<dbReference type="RefSeq" id="WP_280519371.1">
    <property type="nucleotide sequence ID" value="NZ_BAAATW010000001.1"/>
</dbReference>
<proteinExistence type="predicted"/>